<evidence type="ECO:0000313" key="5">
    <source>
        <dbReference type="Proteomes" id="UP000193978"/>
    </source>
</evidence>
<dbReference type="PANTHER" id="PTHR13693">
    <property type="entry name" value="CLASS II AMINOTRANSFERASE/8-AMINO-7-OXONONANOATE SYNTHASE"/>
    <property type="match status" value="1"/>
</dbReference>
<dbReference type="Gene3D" id="3.40.640.10">
    <property type="entry name" value="Type I PLP-dependent aspartate aminotransferase-like (Major domain)"/>
    <property type="match status" value="1"/>
</dbReference>
<dbReference type="AlphaFoldDB" id="A0A1W6MUR3"/>
<dbReference type="SUPFAM" id="SSF53383">
    <property type="entry name" value="PLP-dependent transferases"/>
    <property type="match status" value="1"/>
</dbReference>
<dbReference type="GO" id="GO:0016740">
    <property type="term" value="F:transferase activity"/>
    <property type="evidence" value="ECO:0007669"/>
    <property type="project" value="UniProtKB-KW"/>
</dbReference>
<dbReference type="InterPro" id="IPR050087">
    <property type="entry name" value="AON_synthase_class-II"/>
</dbReference>
<evidence type="ECO:0000256" key="2">
    <source>
        <dbReference type="ARBA" id="ARBA00022679"/>
    </source>
</evidence>
<dbReference type="STRING" id="655015.B1812_09135"/>
<reference evidence="4 5" key="1">
    <citation type="submission" date="2017-02" db="EMBL/GenBank/DDBJ databases">
        <authorList>
            <person name="Peterson S.W."/>
        </authorList>
    </citation>
    <scope>NUCLEOTIDE SEQUENCE [LARGE SCALE GENOMIC DNA]</scope>
    <source>
        <strain evidence="4 5">S285</strain>
    </source>
</reference>
<accession>A0A1W6MUR3</accession>
<dbReference type="Pfam" id="PF00155">
    <property type="entry name" value="Aminotran_1_2"/>
    <property type="match status" value="1"/>
</dbReference>
<name>A0A1W6MUR3_9HYPH</name>
<dbReference type="InterPro" id="IPR015421">
    <property type="entry name" value="PyrdxlP-dep_Trfase_major"/>
</dbReference>
<keyword evidence="2" id="KW-0808">Transferase</keyword>
<protein>
    <submittedName>
        <fullName evidence="4">7-keto-8-aminopelargonate synthetase</fullName>
    </submittedName>
</protein>
<organism evidence="4 5">
    <name type="scientific">Methylocystis bryophila</name>
    <dbReference type="NCBI Taxonomy" id="655015"/>
    <lineage>
        <taxon>Bacteria</taxon>
        <taxon>Pseudomonadati</taxon>
        <taxon>Pseudomonadota</taxon>
        <taxon>Alphaproteobacteria</taxon>
        <taxon>Hyphomicrobiales</taxon>
        <taxon>Methylocystaceae</taxon>
        <taxon>Methylocystis</taxon>
    </lineage>
</organism>
<gene>
    <name evidence="4" type="ORF">B1812_09135</name>
</gene>
<dbReference type="InterPro" id="IPR004839">
    <property type="entry name" value="Aminotransferase_I/II_large"/>
</dbReference>
<keyword evidence="5" id="KW-1185">Reference proteome</keyword>
<dbReference type="RefSeq" id="WP_085771311.1">
    <property type="nucleotide sequence ID" value="NZ_AP027149.1"/>
</dbReference>
<feature type="domain" description="Aminotransferase class I/classII large" evidence="3">
    <location>
        <begin position="55"/>
        <end position="403"/>
    </location>
</feature>
<dbReference type="GO" id="GO:0030170">
    <property type="term" value="F:pyridoxal phosphate binding"/>
    <property type="evidence" value="ECO:0007669"/>
    <property type="project" value="InterPro"/>
</dbReference>
<dbReference type="Gene3D" id="3.90.1150.10">
    <property type="entry name" value="Aspartate Aminotransferase, domain 1"/>
    <property type="match status" value="1"/>
</dbReference>
<evidence type="ECO:0000313" key="4">
    <source>
        <dbReference type="EMBL" id="ARN81219.1"/>
    </source>
</evidence>
<dbReference type="Proteomes" id="UP000193978">
    <property type="component" value="Chromosome"/>
</dbReference>
<proteinExistence type="predicted"/>
<comment type="cofactor">
    <cofactor evidence="1">
        <name>pyridoxal 5'-phosphate</name>
        <dbReference type="ChEBI" id="CHEBI:597326"/>
    </cofactor>
</comment>
<dbReference type="InterPro" id="IPR015422">
    <property type="entry name" value="PyrdxlP-dep_Trfase_small"/>
</dbReference>
<dbReference type="KEGG" id="mbry:B1812_09135"/>
<evidence type="ECO:0000259" key="3">
    <source>
        <dbReference type="Pfam" id="PF00155"/>
    </source>
</evidence>
<dbReference type="EMBL" id="CP019948">
    <property type="protein sequence ID" value="ARN81219.1"/>
    <property type="molecule type" value="Genomic_DNA"/>
</dbReference>
<dbReference type="OrthoDB" id="9807157at2"/>
<evidence type="ECO:0000256" key="1">
    <source>
        <dbReference type="ARBA" id="ARBA00001933"/>
    </source>
</evidence>
<dbReference type="InterPro" id="IPR015424">
    <property type="entry name" value="PyrdxlP-dep_Trfase"/>
</dbReference>
<sequence length="418" mass="43634">MQNEKLGRALAARLDELAQSGRAKGKETVICGIAPARGGEGPRYLVEGGGDRLFLRMNANNYLGMASRAEVVAAEAAAAARFGVGPGAVRFIAGTWSPHVDLERRLAAFHARPAAMLFSSAYAAVLGTVAPLISDGAAVISDELNHNCIINAVALGRPAMKHVYKHLDLGELERALERAAAKHARAIVITDGVFSMRGDHAPLDRIVALTRKYDDAFSEGAIVVVDDSHGVGALGKSGRGVEEHVSSAPADLLIATLGKAFGVNGGYVVGGDTVIRYLRETSPLYVYSNPIAPGEAAAAHAAVEILDSPEGLALLEHLRAMTARFKAGLLKLGCETLPGEHPVAPLLTRDSQRTLALTAELRKGGVLATGLAYPVVPKGQEEIRFQISADHTQSDIDFALAALSAALSALEGGLSAAP</sequence>